<organism evidence="2 3">
    <name type="scientific">Puccinia graminis f. sp. tritici</name>
    <dbReference type="NCBI Taxonomy" id="56615"/>
    <lineage>
        <taxon>Eukaryota</taxon>
        <taxon>Fungi</taxon>
        <taxon>Dikarya</taxon>
        <taxon>Basidiomycota</taxon>
        <taxon>Pucciniomycotina</taxon>
        <taxon>Pucciniomycetes</taxon>
        <taxon>Pucciniales</taxon>
        <taxon>Pucciniaceae</taxon>
        <taxon>Puccinia</taxon>
    </lineage>
</organism>
<accession>A0A5B0PLV2</accession>
<keyword evidence="3" id="KW-1185">Reference proteome</keyword>
<evidence type="ECO:0000313" key="3">
    <source>
        <dbReference type="Proteomes" id="UP000324748"/>
    </source>
</evidence>
<dbReference type="Proteomes" id="UP000324748">
    <property type="component" value="Unassembled WGS sequence"/>
</dbReference>
<dbReference type="AlphaFoldDB" id="A0A5B0PLV2"/>
<name>A0A5B0PLV2_PUCGR</name>
<proteinExistence type="predicted"/>
<comment type="caution">
    <text evidence="2">The sequence shown here is derived from an EMBL/GenBank/DDBJ whole genome shotgun (WGS) entry which is preliminary data.</text>
</comment>
<evidence type="ECO:0000256" key="1">
    <source>
        <dbReference type="SAM" id="SignalP"/>
    </source>
</evidence>
<feature type="signal peptide" evidence="1">
    <location>
        <begin position="1"/>
        <end position="20"/>
    </location>
</feature>
<keyword evidence="1" id="KW-0732">Signal</keyword>
<gene>
    <name evidence="2" type="ORF">PGT21_025935</name>
</gene>
<protein>
    <submittedName>
        <fullName evidence="2">Uncharacterized protein</fullName>
    </submittedName>
</protein>
<sequence>MSSNLILVEWLLAANTGSFAASGLRPKLHVTKGWGPSAQAFGRPALLCRDSCGTRNPGSLGNIGFKSHPIGRPVASELKKNCRPGNKCSLQVQPWSRPCTKVEAEFALEQEGPLDPTKCEEKNKNNSM</sequence>
<evidence type="ECO:0000313" key="2">
    <source>
        <dbReference type="EMBL" id="KAA1101614.1"/>
    </source>
</evidence>
<reference evidence="2 3" key="1">
    <citation type="submission" date="2019-05" db="EMBL/GenBank/DDBJ databases">
        <title>Emergence of the Ug99 lineage of the wheat stem rust pathogen through somatic hybridization.</title>
        <authorList>
            <person name="Li F."/>
            <person name="Upadhyaya N.M."/>
            <person name="Sperschneider J."/>
            <person name="Matny O."/>
            <person name="Nguyen-Phuc H."/>
            <person name="Mago R."/>
            <person name="Raley C."/>
            <person name="Miller M.E."/>
            <person name="Silverstein K.A.T."/>
            <person name="Henningsen E."/>
            <person name="Hirsch C.D."/>
            <person name="Visser B."/>
            <person name="Pretorius Z.A."/>
            <person name="Steffenson B.J."/>
            <person name="Schwessinger B."/>
            <person name="Dodds P.N."/>
            <person name="Figueroa M."/>
        </authorList>
    </citation>
    <scope>NUCLEOTIDE SEQUENCE [LARGE SCALE GENOMIC DNA]</scope>
    <source>
        <strain evidence="2">21-0</strain>
    </source>
</reference>
<dbReference type="EMBL" id="VSWC01000053">
    <property type="protein sequence ID" value="KAA1101614.1"/>
    <property type="molecule type" value="Genomic_DNA"/>
</dbReference>
<feature type="chain" id="PRO_5023040081" evidence="1">
    <location>
        <begin position="21"/>
        <end position="128"/>
    </location>
</feature>